<feature type="compositionally biased region" description="Gly residues" evidence="5">
    <location>
        <begin position="111"/>
        <end position="121"/>
    </location>
</feature>
<dbReference type="InterPro" id="IPR010750">
    <property type="entry name" value="SGF29_tudor-like_dom"/>
</dbReference>
<gene>
    <name evidence="7" type="ORF">I316_01216</name>
</gene>
<dbReference type="PANTHER" id="PTHR21539:SF0">
    <property type="entry name" value="SAGA-ASSOCIATED FACTOR 29"/>
    <property type="match status" value="1"/>
</dbReference>
<dbReference type="Pfam" id="PF07039">
    <property type="entry name" value="SGF29_Tudor"/>
    <property type="match status" value="1"/>
</dbReference>
<dbReference type="AlphaFoldDB" id="A0A1B9H253"/>
<evidence type="ECO:0000313" key="8">
    <source>
        <dbReference type="Proteomes" id="UP000092666"/>
    </source>
</evidence>
<feature type="compositionally biased region" description="Low complexity" evidence="5">
    <location>
        <begin position="135"/>
        <end position="149"/>
    </location>
</feature>
<dbReference type="Gene3D" id="2.30.30.140">
    <property type="match status" value="2"/>
</dbReference>
<organism evidence="7 8">
    <name type="scientific">Kwoniella heveanensis BCC8398</name>
    <dbReference type="NCBI Taxonomy" id="1296120"/>
    <lineage>
        <taxon>Eukaryota</taxon>
        <taxon>Fungi</taxon>
        <taxon>Dikarya</taxon>
        <taxon>Basidiomycota</taxon>
        <taxon>Agaricomycotina</taxon>
        <taxon>Tremellomycetes</taxon>
        <taxon>Tremellales</taxon>
        <taxon>Cryptococcaceae</taxon>
        <taxon>Kwoniella</taxon>
    </lineage>
</organism>
<dbReference type="EMBL" id="KI669493">
    <property type="protein sequence ID" value="OCF37307.1"/>
    <property type="molecule type" value="Genomic_DNA"/>
</dbReference>
<dbReference type="OrthoDB" id="10265994at2759"/>
<dbReference type="Proteomes" id="UP000092666">
    <property type="component" value="Unassembled WGS sequence"/>
</dbReference>
<evidence type="ECO:0000256" key="5">
    <source>
        <dbReference type="SAM" id="MobiDB-lite"/>
    </source>
</evidence>
<dbReference type="GO" id="GO:0000124">
    <property type="term" value="C:SAGA complex"/>
    <property type="evidence" value="ECO:0007669"/>
    <property type="project" value="InterPro"/>
</dbReference>
<dbReference type="InterPro" id="IPR047287">
    <property type="entry name" value="Tudor_SGF29_rpt2"/>
</dbReference>
<keyword evidence="4" id="KW-0539">Nucleus</keyword>
<evidence type="ECO:0000259" key="6">
    <source>
        <dbReference type="PROSITE" id="PS51518"/>
    </source>
</evidence>
<feature type="domain" description="SGF29 C-terminal" evidence="6">
    <location>
        <begin position="188"/>
        <end position="371"/>
    </location>
</feature>
<dbReference type="CDD" id="cd20393">
    <property type="entry name" value="Tudor_SGF29_rpt1"/>
    <property type="match status" value="1"/>
</dbReference>
<dbReference type="InterPro" id="IPR037802">
    <property type="entry name" value="SGF29"/>
</dbReference>
<evidence type="ECO:0000256" key="2">
    <source>
        <dbReference type="ARBA" id="ARBA00023015"/>
    </source>
</evidence>
<feature type="region of interest" description="Disordered" evidence="5">
    <location>
        <begin position="109"/>
        <end position="184"/>
    </location>
</feature>
<reference evidence="8" key="2">
    <citation type="submission" date="2013-12" db="EMBL/GenBank/DDBJ databases">
        <title>Evolution of pathogenesis and genome organization in the Tremellales.</title>
        <authorList>
            <person name="Cuomo C."/>
            <person name="Litvintseva A."/>
            <person name="Heitman J."/>
            <person name="Chen Y."/>
            <person name="Sun S."/>
            <person name="Springer D."/>
            <person name="Dromer F."/>
            <person name="Young S."/>
            <person name="Zeng Q."/>
            <person name="Chapman S."/>
            <person name="Gujja S."/>
            <person name="Saif S."/>
            <person name="Birren B."/>
        </authorList>
    </citation>
    <scope>NUCLEOTIDE SEQUENCE [LARGE SCALE GENOMIC DNA]</scope>
    <source>
        <strain evidence="8">BCC8398</strain>
    </source>
</reference>
<reference evidence="7 8" key="1">
    <citation type="submission" date="2013-07" db="EMBL/GenBank/DDBJ databases">
        <title>The Genome Sequence of Cryptococcus heveanensis BCC8398.</title>
        <authorList>
            <consortium name="The Broad Institute Genome Sequencing Platform"/>
            <person name="Cuomo C."/>
            <person name="Litvintseva A."/>
            <person name="Chen Y."/>
            <person name="Heitman J."/>
            <person name="Sun S."/>
            <person name="Springer D."/>
            <person name="Dromer F."/>
            <person name="Young S.K."/>
            <person name="Zeng Q."/>
            <person name="Gargeya S."/>
            <person name="Fitzgerald M."/>
            <person name="Abouelleil A."/>
            <person name="Alvarado L."/>
            <person name="Berlin A.M."/>
            <person name="Chapman S.B."/>
            <person name="Dewar J."/>
            <person name="Goldberg J."/>
            <person name="Griggs A."/>
            <person name="Gujja S."/>
            <person name="Hansen M."/>
            <person name="Howarth C."/>
            <person name="Imamovic A."/>
            <person name="Larimer J."/>
            <person name="McCowan C."/>
            <person name="Murphy C."/>
            <person name="Pearson M."/>
            <person name="Priest M."/>
            <person name="Roberts A."/>
            <person name="Saif S."/>
            <person name="Shea T."/>
            <person name="Sykes S."/>
            <person name="Wortman J."/>
            <person name="Nusbaum C."/>
            <person name="Birren B."/>
        </authorList>
    </citation>
    <scope>NUCLEOTIDE SEQUENCE [LARGE SCALE GENOMIC DNA]</scope>
    <source>
        <strain evidence="7 8">BCC8398</strain>
    </source>
</reference>
<evidence type="ECO:0000256" key="4">
    <source>
        <dbReference type="ARBA" id="ARBA00023242"/>
    </source>
</evidence>
<feature type="region of interest" description="Disordered" evidence="5">
    <location>
        <begin position="37"/>
        <end position="57"/>
    </location>
</feature>
<protein>
    <submittedName>
        <fullName evidence="7">SAGA-associated factor 29</fullName>
    </submittedName>
</protein>
<feature type="region of interest" description="Disordered" evidence="5">
    <location>
        <begin position="269"/>
        <end position="288"/>
    </location>
</feature>
<name>A0A1B9H253_9TREE</name>
<dbReference type="PROSITE" id="PS51518">
    <property type="entry name" value="SGF29_C"/>
    <property type="match status" value="1"/>
</dbReference>
<keyword evidence="2" id="KW-0805">Transcription regulation</keyword>
<dbReference type="CDD" id="cd20394">
    <property type="entry name" value="Tudor_SGF29_rpt2"/>
    <property type="match status" value="1"/>
</dbReference>
<dbReference type="PANTHER" id="PTHR21539">
    <property type="entry name" value="SAGA-ASSOCIATED FACTOR 29"/>
    <property type="match status" value="1"/>
</dbReference>
<keyword evidence="3" id="KW-0804">Transcription</keyword>
<evidence type="ECO:0000256" key="1">
    <source>
        <dbReference type="ARBA" id="ARBA00004123"/>
    </source>
</evidence>
<evidence type="ECO:0000313" key="7">
    <source>
        <dbReference type="EMBL" id="OCF37307.1"/>
    </source>
</evidence>
<feature type="compositionally biased region" description="Polar residues" evidence="5">
    <location>
        <begin position="37"/>
        <end position="49"/>
    </location>
</feature>
<comment type="subcellular location">
    <subcellularLocation>
        <location evidence="1">Nucleus</location>
    </subcellularLocation>
</comment>
<dbReference type="InterPro" id="IPR047288">
    <property type="entry name" value="Tudor_SGF29_rpt1"/>
</dbReference>
<evidence type="ECO:0000256" key="3">
    <source>
        <dbReference type="ARBA" id="ARBA00023163"/>
    </source>
</evidence>
<keyword evidence="8" id="KW-1185">Reference proteome</keyword>
<dbReference type="GO" id="GO:0005634">
    <property type="term" value="C:nucleus"/>
    <property type="evidence" value="ECO:0007669"/>
    <property type="project" value="UniProtKB-SubCell"/>
</dbReference>
<dbReference type="STRING" id="1296120.A0A1B9H253"/>
<sequence length="378" mass="39426">MSRNRVGSVKASAAENEQMSHLWHSLVDTLRLLPSVPTNPSTLKHSSSASDEDKARDLRTMQKEKKTLDEALEKLSVLIALRRGSSVPPDGGSHGAAAGFNGSGSTYGVSTPGGSGTGAGGIKRKRKLSVGPGSGSASPAPHGLHPGSHLHGGRDHALSPTPGYVTTKAGTPMSREATGKHKRDIYSDQLPLQPGRKVAFKLPRSKANDGDNGHSGAGGAAGAVGGGTGGDDWILAVVARCIQQDKMRYEVTDIEDTSAAYNTTLRSIIPLPDPDSPSHLSSHPSNLEDYGRGSQVLALYPDTTSFYRATVMAPPLPGTGNGLGIRSGSGGGGGEMSSKKGFYRLMFVDDDDNIQDVHKDFVVAVSVKTLFISILSLP</sequence>
<accession>A0A1B9H253</accession>
<proteinExistence type="predicted"/>